<accession>A0A095YI27</accession>
<comment type="caution">
    <text evidence="7">The sequence shown here is derived from an EMBL/GenBank/DDBJ whole genome shotgun (WGS) entry which is preliminary data.</text>
</comment>
<dbReference type="GO" id="GO:0033744">
    <property type="term" value="F:L-methionine:thioredoxin-disulfide S-oxidoreductase activity"/>
    <property type="evidence" value="ECO:0007669"/>
    <property type="project" value="RHEA"/>
</dbReference>
<dbReference type="Gene3D" id="3.30.1060.10">
    <property type="entry name" value="Peptide methionine sulphoxide reductase MsrA"/>
    <property type="match status" value="1"/>
</dbReference>
<dbReference type="Pfam" id="PF01625">
    <property type="entry name" value="PMSR"/>
    <property type="match status" value="1"/>
</dbReference>
<protein>
    <recommendedName>
        <fullName evidence="5">Peptide methionine sulfoxide reductase MsrA</fullName>
        <shortName evidence="5">Protein-methionine-S-oxide reductase</shortName>
        <ecNumber evidence="5">1.8.4.11</ecNumber>
    </recommendedName>
    <alternativeName>
        <fullName evidence="5">Peptide-methionine (S)-S-oxide reductase</fullName>
        <shortName evidence="5">Peptide Met(O) reductase</shortName>
    </alternativeName>
</protein>
<dbReference type="NCBIfam" id="TIGR00401">
    <property type="entry name" value="msrA"/>
    <property type="match status" value="1"/>
</dbReference>
<gene>
    <name evidence="5" type="primary">msrA</name>
    <name evidence="7" type="ORF">HMPREF2128_00265</name>
</gene>
<dbReference type="GO" id="GO:0008113">
    <property type="term" value="F:peptide-methionine (S)-S-oxide reductase activity"/>
    <property type="evidence" value="ECO:0007669"/>
    <property type="project" value="UniProtKB-UniRule"/>
</dbReference>
<evidence type="ECO:0000256" key="4">
    <source>
        <dbReference type="ARBA" id="ARBA00048782"/>
    </source>
</evidence>
<organism evidence="7 8">
    <name type="scientific">Pseudoglutamicibacter albus DNF00011</name>
    <dbReference type="NCBI Taxonomy" id="1401063"/>
    <lineage>
        <taxon>Bacteria</taxon>
        <taxon>Bacillati</taxon>
        <taxon>Actinomycetota</taxon>
        <taxon>Actinomycetes</taxon>
        <taxon>Micrococcales</taxon>
        <taxon>Micrococcaceae</taxon>
        <taxon>Pseudoglutamicibacter</taxon>
    </lineage>
</organism>
<dbReference type="InterPro" id="IPR002569">
    <property type="entry name" value="Met_Sox_Rdtase_MsrA_dom"/>
</dbReference>
<dbReference type="SUPFAM" id="SSF55068">
    <property type="entry name" value="Peptide methionine sulfoxide reductase"/>
    <property type="match status" value="1"/>
</dbReference>
<dbReference type="AlphaFoldDB" id="A0A095YI27"/>
<comment type="function">
    <text evidence="5">Has an important function as a repair enzyme for proteins that have been inactivated by oxidation. Catalyzes the reversible oxidation-reduction of methionine sulfoxide in proteins to methionine.</text>
</comment>
<comment type="catalytic activity">
    <reaction evidence="3 5">
        <text>L-methionyl-[protein] + [thioredoxin]-disulfide + H2O = L-methionyl-(S)-S-oxide-[protein] + [thioredoxin]-dithiol</text>
        <dbReference type="Rhea" id="RHEA:14217"/>
        <dbReference type="Rhea" id="RHEA-COMP:10698"/>
        <dbReference type="Rhea" id="RHEA-COMP:10700"/>
        <dbReference type="Rhea" id="RHEA-COMP:12313"/>
        <dbReference type="Rhea" id="RHEA-COMP:12315"/>
        <dbReference type="ChEBI" id="CHEBI:15377"/>
        <dbReference type="ChEBI" id="CHEBI:16044"/>
        <dbReference type="ChEBI" id="CHEBI:29950"/>
        <dbReference type="ChEBI" id="CHEBI:44120"/>
        <dbReference type="ChEBI" id="CHEBI:50058"/>
        <dbReference type="EC" id="1.8.4.11"/>
    </reaction>
</comment>
<dbReference type="EMBL" id="JRNH01000001">
    <property type="protein sequence ID" value="KGF21771.1"/>
    <property type="molecule type" value="Genomic_DNA"/>
</dbReference>
<feature type="active site" evidence="5">
    <location>
        <position position="15"/>
    </location>
</feature>
<reference evidence="7 8" key="1">
    <citation type="submission" date="2014-07" db="EMBL/GenBank/DDBJ databases">
        <authorList>
            <person name="McCorrison J."/>
            <person name="Sanka R."/>
            <person name="Torralba M."/>
            <person name="Gillis M."/>
            <person name="Haft D.H."/>
            <person name="Methe B."/>
            <person name="Sutton G."/>
            <person name="Nelson K.E."/>
        </authorList>
    </citation>
    <scope>NUCLEOTIDE SEQUENCE [LARGE SCALE GENOMIC DNA]</scope>
    <source>
        <strain evidence="7 8">DNF00011</strain>
    </source>
</reference>
<comment type="similarity">
    <text evidence="1 5">Belongs to the MsrA Met sulfoxide reductase family.</text>
</comment>
<comment type="catalytic activity">
    <reaction evidence="4 5">
        <text>[thioredoxin]-disulfide + L-methionine + H2O = L-methionine (S)-S-oxide + [thioredoxin]-dithiol</text>
        <dbReference type="Rhea" id="RHEA:19993"/>
        <dbReference type="Rhea" id="RHEA-COMP:10698"/>
        <dbReference type="Rhea" id="RHEA-COMP:10700"/>
        <dbReference type="ChEBI" id="CHEBI:15377"/>
        <dbReference type="ChEBI" id="CHEBI:29950"/>
        <dbReference type="ChEBI" id="CHEBI:50058"/>
        <dbReference type="ChEBI" id="CHEBI:57844"/>
        <dbReference type="ChEBI" id="CHEBI:58772"/>
        <dbReference type="EC" id="1.8.4.11"/>
    </reaction>
</comment>
<evidence type="ECO:0000313" key="8">
    <source>
        <dbReference type="Proteomes" id="UP000053528"/>
    </source>
</evidence>
<evidence type="ECO:0000256" key="3">
    <source>
        <dbReference type="ARBA" id="ARBA00047806"/>
    </source>
</evidence>
<evidence type="ECO:0000256" key="1">
    <source>
        <dbReference type="ARBA" id="ARBA00005591"/>
    </source>
</evidence>
<dbReference type="PANTHER" id="PTHR43774:SF1">
    <property type="entry name" value="PEPTIDE METHIONINE SULFOXIDE REDUCTASE MSRA 2"/>
    <property type="match status" value="1"/>
</dbReference>
<evidence type="ECO:0000313" key="7">
    <source>
        <dbReference type="EMBL" id="KGF21771.1"/>
    </source>
</evidence>
<evidence type="ECO:0000256" key="2">
    <source>
        <dbReference type="ARBA" id="ARBA00023002"/>
    </source>
</evidence>
<feature type="domain" description="Peptide methionine sulphoxide reductase MsrA" evidence="6">
    <location>
        <begin position="8"/>
        <end position="159"/>
    </location>
</feature>
<dbReference type="EC" id="1.8.4.11" evidence="5"/>
<sequence length="188" mass="20954">MNQQSDHTIVMAGGCFWCLDAWFRQVRGVNHVESGYTGGGDAPADYYSVCTGTTGHAEAVAVTFDPTVISDDTVLDMFFTMHNPTTLNRQGYDVGTQYRSALFTNSKQQSKLFEAAIERNQPNWAEPIVTNIEPLGPWYAAETEHQNYYQRNRQAGYCHVIIDPKLSAARARFVKFLESDTPASNSLG</sequence>
<keyword evidence="2 5" id="KW-0560">Oxidoreductase</keyword>
<dbReference type="InterPro" id="IPR036509">
    <property type="entry name" value="Met_Sox_Rdtase_MsrA_sf"/>
</dbReference>
<name>A0A095YI27_9MICC</name>
<dbReference type="HAMAP" id="MF_01401">
    <property type="entry name" value="MsrA"/>
    <property type="match status" value="1"/>
</dbReference>
<dbReference type="RefSeq" id="WP_035754265.1">
    <property type="nucleotide sequence ID" value="NZ_JRNH01000001.1"/>
</dbReference>
<proteinExistence type="inferred from homology"/>
<evidence type="ECO:0000256" key="5">
    <source>
        <dbReference type="HAMAP-Rule" id="MF_01401"/>
    </source>
</evidence>
<evidence type="ECO:0000259" key="6">
    <source>
        <dbReference type="Pfam" id="PF01625"/>
    </source>
</evidence>
<dbReference type="PANTHER" id="PTHR43774">
    <property type="entry name" value="PEPTIDE METHIONINE SULFOXIDE REDUCTASE"/>
    <property type="match status" value="1"/>
</dbReference>
<dbReference type="Proteomes" id="UP000053528">
    <property type="component" value="Unassembled WGS sequence"/>
</dbReference>